<evidence type="ECO:0000313" key="1">
    <source>
        <dbReference type="EMBL" id="KKL49909.1"/>
    </source>
</evidence>
<comment type="caution">
    <text evidence="1">The sequence shown here is derived from an EMBL/GenBank/DDBJ whole genome shotgun (WGS) entry which is preliminary data.</text>
</comment>
<proteinExistence type="predicted"/>
<name>A0A0F9CL79_9ZZZZ</name>
<sequence>MDNNSGVTGFIGGSAPGQLISTPITWPEPKVAFRKSTNEIEGKLWFEMDVSEADTIVIIHEGKKVEMDKKDFLQRIGLEW</sequence>
<dbReference type="AlphaFoldDB" id="A0A0F9CL79"/>
<reference evidence="1" key="1">
    <citation type="journal article" date="2015" name="Nature">
        <title>Complex archaea that bridge the gap between prokaryotes and eukaryotes.</title>
        <authorList>
            <person name="Spang A."/>
            <person name="Saw J.H."/>
            <person name="Jorgensen S.L."/>
            <person name="Zaremba-Niedzwiedzka K."/>
            <person name="Martijn J."/>
            <person name="Lind A.E."/>
            <person name="van Eijk R."/>
            <person name="Schleper C."/>
            <person name="Guy L."/>
            <person name="Ettema T.J."/>
        </authorList>
    </citation>
    <scope>NUCLEOTIDE SEQUENCE</scope>
</reference>
<accession>A0A0F9CL79</accession>
<protein>
    <submittedName>
        <fullName evidence="1">Uncharacterized protein</fullName>
    </submittedName>
</protein>
<gene>
    <name evidence="1" type="ORF">LCGC14_2310770</name>
</gene>
<organism evidence="1">
    <name type="scientific">marine sediment metagenome</name>
    <dbReference type="NCBI Taxonomy" id="412755"/>
    <lineage>
        <taxon>unclassified sequences</taxon>
        <taxon>metagenomes</taxon>
        <taxon>ecological metagenomes</taxon>
    </lineage>
</organism>
<dbReference type="EMBL" id="LAZR01032787">
    <property type="protein sequence ID" value="KKL49909.1"/>
    <property type="molecule type" value="Genomic_DNA"/>
</dbReference>